<feature type="compositionally biased region" description="Polar residues" evidence="1">
    <location>
        <begin position="1226"/>
        <end position="1245"/>
    </location>
</feature>
<dbReference type="OrthoDB" id="2562444at2759"/>
<reference evidence="2 3" key="1">
    <citation type="journal article" date="2012" name="Eukaryot. Cell">
        <title>Genome sequence of the Trichosporon asahii environmental strain CBS 8904.</title>
        <authorList>
            <person name="Yang R.Y."/>
            <person name="Li H.T."/>
            <person name="Zhu H."/>
            <person name="Zhou G.P."/>
            <person name="Wang M."/>
            <person name="Wang L."/>
        </authorList>
    </citation>
    <scope>NUCLEOTIDE SEQUENCE [LARGE SCALE GENOMIC DNA]</scope>
    <source>
        <strain evidence="2 3">CBS 8904</strain>
    </source>
</reference>
<dbReference type="HOGENOM" id="CLU_251355_0_0_1"/>
<feature type="compositionally biased region" description="Polar residues" evidence="1">
    <location>
        <begin position="857"/>
        <end position="875"/>
    </location>
</feature>
<feature type="region of interest" description="Disordered" evidence="1">
    <location>
        <begin position="1061"/>
        <end position="1307"/>
    </location>
</feature>
<feature type="compositionally biased region" description="Basic and acidic residues" evidence="1">
    <location>
        <begin position="725"/>
        <end position="747"/>
    </location>
</feature>
<evidence type="ECO:0000313" key="3">
    <source>
        <dbReference type="Proteomes" id="UP000006757"/>
    </source>
</evidence>
<feature type="compositionally biased region" description="Basic and acidic residues" evidence="1">
    <location>
        <begin position="1183"/>
        <end position="1195"/>
    </location>
</feature>
<evidence type="ECO:0000313" key="2">
    <source>
        <dbReference type="EMBL" id="EKD01046.1"/>
    </source>
</evidence>
<dbReference type="Proteomes" id="UP000006757">
    <property type="component" value="Unassembled WGS sequence"/>
</dbReference>
<feature type="region of interest" description="Disordered" evidence="1">
    <location>
        <begin position="132"/>
        <end position="152"/>
    </location>
</feature>
<dbReference type="EMBL" id="AMBO01000327">
    <property type="protein sequence ID" value="EKD01046.1"/>
    <property type="molecule type" value="Genomic_DNA"/>
</dbReference>
<feature type="compositionally biased region" description="Polar residues" evidence="1">
    <location>
        <begin position="267"/>
        <end position="286"/>
    </location>
</feature>
<organism evidence="2 3">
    <name type="scientific">Trichosporon asahii var. asahii (strain CBS 8904)</name>
    <name type="common">Yeast</name>
    <dbReference type="NCBI Taxonomy" id="1220162"/>
    <lineage>
        <taxon>Eukaryota</taxon>
        <taxon>Fungi</taxon>
        <taxon>Dikarya</taxon>
        <taxon>Basidiomycota</taxon>
        <taxon>Agaricomycotina</taxon>
        <taxon>Tremellomycetes</taxon>
        <taxon>Trichosporonales</taxon>
        <taxon>Trichosporonaceae</taxon>
        <taxon>Trichosporon</taxon>
    </lineage>
</organism>
<feature type="compositionally biased region" description="Low complexity" evidence="1">
    <location>
        <begin position="583"/>
        <end position="595"/>
    </location>
</feature>
<feature type="region of interest" description="Disordered" evidence="1">
    <location>
        <begin position="703"/>
        <end position="791"/>
    </location>
</feature>
<feature type="compositionally biased region" description="Low complexity" evidence="1">
    <location>
        <begin position="772"/>
        <end position="783"/>
    </location>
</feature>
<sequence length="1534" mass="165343">MAGLMKNIFRFSRKDPEPAYIEPSPPPEDATFSSHHEYPEYSEEFTPYPFFPTPGDKELNAAGAGFGVDAGPHSGQRGVPLDVPQPPVQPVQQQQQRQAGFESYPYSQYPLSPPGDPQNYPQAQEQFAQNVFPPSGLQNGHAQPTGRDFSPDKFAKTTLKSASGIAIDFIPEESEPDSDTNPTRRRGYELGTRPPPVPPKSPLAQAVPAVPAVPKPPLSQITQASENSAALIERHRDAIQKVAARKETDEAEAATPPKTQHAKPTKHQQSMSFSALATGQQPQAPSSGGKDSVLSRGAHNRHSSWGGSARSGGVFSEDEPLPEPQPVRHPAAPVTVANEQLTVENLSLFSQQSPKPLAFLPPNKRPKAKGKAKDKTGKKDKEKGKGKGNEKEKAKEGKSDKPVMLDKVDKGKGKATNEELDALFDNSKFDLLQALENVDRFRAEGPGADNIAHMRTLAMLSAATGGALNNFNVPEQKDANTSGENSGDAGEAGGDADTLGETGDKRRMHNSFHTTTTESFGHIYHRDGRPVPPPNAGPSGRFSHHRHHSSGGALADISEATESRDAKHQVTTVEDVPDVPLGARAPGAPVSAAPPAAPALPVVTAPVHPASPEELEPKIPDLEREILQAGAPPPPTTPESEASSSFTKLQGLLDRSSFHDEVLCQLLDAIHNRLIGEEAQKALIRAAKARVIELKDMKARGGEIMLSPPRGSTKPLKINKRSKPAKGEEDNKQKVEEFKAEREKTRLEPPPMTREPSQDLPSVLHTPTDELASSGPASSSRSATDGYMPRTETDMTQDWTKKNGLKSWAFKPARKKTAATTDSTGLPSLHGTPFTTGPNPTPMHRDPTPPNSYDAHLQNTYTYTSPRKSNPSPWTGGSYGATGVPSHGPSTSFGGHPGQDFGGPLPQQNFNSFGRGHTPAASWRGPDGAYTTPAFTQPPRDARDTDQTYTSPEMARAGPSFGGLPGPFAGMNPIPLAGPSAGFDAPYRVERFSMPVSDEELRTTADIINGTRTFVVPIGSLSGPGAFDFLDGPFPLGFALPHPHPEQDPWDKSASIHTLYSELPKESTPPTKKDGDAGSDTSRAPTVPPKDTPKISQKTVPATHPDTPKTAPVEEKANTSKPASPGKTPRMADLHLPSDPGAAPAIRLQAPTTTDPTAVTASKSTSTPATDVTAHSAANSSFERPKWDAAPRESFRTAQTQPQLPAYQSQPSSPQKPTGQPFFPPNNRSAPSSPKKTSAQKTSNGGPNGTPVSEKARKEKQAKEPKRHSGGDNRQPQSAAPSYSTTHTLRGIESVMSPETMTTNISRELKQPDHITERLYAWAREKSEVDFVETLERLSGGDEELMADPRVPAHNIHTPDVEAAKLERGAECDRLLVPPELCDAINRAVQAEYNDAANYLLQAWAPFGRERAPRLIISLHRHGVQQDAWFANRYDLPALKMLSYHVSASSDESPDPRPHLWWNAIARAWPDLTLPDAESEPGAFRVTSTNVLEGKREDASTRAAVVARNLLLSYEPTYEHDLGKLRELIVTETA</sequence>
<dbReference type="STRING" id="1220162.K1VJW6"/>
<feature type="region of interest" description="Disordered" evidence="1">
    <location>
        <begin position="628"/>
        <end position="648"/>
    </location>
</feature>
<feature type="compositionally biased region" description="Basic and acidic residues" evidence="1">
    <location>
        <begin position="1254"/>
        <end position="1271"/>
    </location>
</feature>
<feature type="region of interest" description="Disordered" evidence="1">
    <location>
        <begin position="811"/>
        <end position="951"/>
    </location>
</feature>
<feature type="region of interest" description="Disordered" evidence="1">
    <location>
        <begin position="165"/>
        <end position="412"/>
    </location>
</feature>
<protein>
    <submittedName>
        <fullName evidence="2">Uncharacterized protein</fullName>
    </submittedName>
</protein>
<dbReference type="eggNOG" id="ENOG502S672">
    <property type="taxonomic scope" value="Eukaryota"/>
</dbReference>
<feature type="region of interest" description="Disordered" evidence="1">
    <location>
        <begin position="13"/>
        <end position="99"/>
    </location>
</feature>
<evidence type="ECO:0000256" key="1">
    <source>
        <dbReference type="SAM" id="MobiDB-lite"/>
    </source>
</evidence>
<keyword evidence="3" id="KW-1185">Reference proteome</keyword>
<feature type="compositionally biased region" description="Polar residues" evidence="1">
    <location>
        <begin position="1297"/>
        <end position="1306"/>
    </location>
</feature>
<proteinExistence type="predicted"/>
<feature type="compositionally biased region" description="Polar residues" evidence="1">
    <location>
        <begin position="1196"/>
        <end position="1218"/>
    </location>
</feature>
<feature type="region of interest" description="Disordered" evidence="1">
    <location>
        <begin position="471"/>
        <end position="595"/>
    </location>
</feature>
<comment type="caution">
    <text evidence="2">The sequence shown here is derived from an EMBL/GenBank/DDBJ whole genome shotgun (WGS) entry which is preliminary data.</text>
</comment>
<feature type="compositionally biased region" description="Basic and acidic residues" evidence="1">
    <location>
        <begin position="371"/>
        <end position="412"/>
    </location>
</feature>
<feature type="compositionally biased region" description="Low complexity" evidence="1">
    <location>
        <begin position="483"/>
        <end position="501"/>
    </location>
</feature>
<feature type="compositionally biased region" description="Polar residues" evidence="1">
    <location>
        <begin position="1272"/>
        <end position="1288"/>
    </location>
</feature>
<gene>
    <name evidence="2" type="ORF">A1Q2_04667</name>
</gene>
<feature type="compositionally biased region" description="Polar residues" evidence="1">
    <location>
        <begin position="337"/>
        <end position="354"/>
    </location>
</feature>
<feature type="compositionally biased region" description="Basic and acidic residues" evidence="1">
    <location>
        <begin position="232"/>
        <end position="248"/>
    </location>
</feature>
<feature type="compositionally biased region" description="Low complexity" evidence="1">
    <location>
        <begin position="1150"/>
        <end position="1161"/>
    </location>
</feature>
<accession>K1VJW6</accession>
<dbReference type="InParanoid" id="K1VJW6"/>
<feature type="compositionally biased region" description="Polar residues" evidence="1">
    <location>
        <begin position="219"/>
        <end position="228"/>
    </location>
</feature>
<name>K1VJW6_TRIAC</name>